<feature type="compositionally biased region" description="Gly residues" evidence="10">
    <location>
        <begin position="378"/>
        <end position="388"/>
    </location>
</feature>
<evidence type="ECO:0000313" key="12">
    <source>
        <dbReference type="Proteomes" id="UP000800097"/>
    </source>
</evidence>
<evidence type="ECO:0000256" key="4">
    <source>
        <dbReference type="ARBA" id="ARBA00022679"/>
    </source>
</evidence>
<sequence length="446" mass="47667">MKGVAAFAAGLAGLFAAVEASPAAPQGKRTGGITPVTVKGNAFFAGDQRFYIRGVDYQPGGASDAKDPIADVEGCKRDVEKFKELGLNTIRVYTVDNTANHDECMKALADAGIYVALDLNTPLYSLNRANPQKSYNKVYLQSLFATVDVFQKYDNTLLFFSGNEVINDDATTSCAPYVKAVTRDVKSYINSRGYRKIPVGYSAADVDSNRFEMAQYMNCGPDSVRSDFFAFNDYSWCDPSSFEVSGWDQKVEKYKDYGIPLFLSEYGCNTNKRQFGEIASLYSEAMTPVYSGGLVYEYSEEGSRYGLVDIDGGSVKELADFSALKAAFANTTSPKGDGGYKPQGGTSPCPKKSERWEVDLADDELPKLPKGAEPLFKGGAGKGPGLEGAGSQEAGSSDQNIGPAGDGTVTDNNGGKSGEKKGDASSVRVGVLTVLAVAVSAMLLFE</sequence>
<evidence type="ECO:0000313" key="11">
    <source>
        <dbReference type="EMBL" id="KAF2272531.1"/>
    </source>
</evidence>
<reference evidence="11" key="1">
    <citation type="journal article" date="2020" name="Stud. Mycol.">
        <title>101 Dothideomycetes genomes: a test case for predicting lifestyles and emergence of pathogens.</title>
        <authorList>
            <person name="Haridas S."/>
            <person name="Albert R."/>
            <person name="Binder M."/>
            <person name="Bloem J."/>
            <person name="Labutti K."/>
            <person name="Salamov A."/>
            <person name="Andreopoulos B."/>
            <person name="Baker S."/>
            <person name="Barry K."/>
            <person name="Bills G."/>
            <person name="Bluhm B."/>
            <person name="Cannon C."/>
            <person name="Castanera R."/>
            <person name="Culley D."/>
            <person name="Daum C."/>
            <person name="Ezra D."/>
            <person name="Gonzalez J."/>
            <person name="Henrissat B."/>
            <person name="Kuo A."/>
            <person name="Liang C."/>
            <person name="Lipzen A."/>
            <person name="Lutzoni F."/>
            <person name="Magnuson J."/>
            <person name="Mondo S."/>
            <person name="Nolan M."/>
            <person name="Ohm R."/>
            <person name="Pangilinan J."/>
            <person name="Park H.-J."/>
            <person name="Ramirez L."/>
            <person name="Alfaro M."/>
            <person name="Sun H."/>
            <person name="Tritt A."/>
            <person name="Yoshinaga Y."/>
            <person name="Zwiers L.-H."/>
            <person name="Turgeon B."/>
            <person name="Goodwin S."/>
            <person name="Spatafora J."/>
            <person name="Crous P."/>
            <person name="Grigoriev I."/>
        </authorList>
    </citation>
    <scope>NUCLEOTIDE SEQUENCE</scope>
    <source>
        <strain evidence="11">CBS 379.55</strain>
    </source>
</reference>
<dbReference type="Proteomes" id="UP000800097">
    <property type="component" value="Unassembled WGS sequence"/>
</dbReference>
<dbReference type="GO" id="GO:0071970">
    <property type="term" value="P:fungal-type cell wall (1-&gt;3)-beta-D-glucan biosynthetic process"/>
    <property type="evidence" value="ECO:0007669"/>
    <property type="project" value="TreeGrafter"/>
</dbReference>
<dbReference type="AlphaFoldDB" id="A0A6A6J7I2"/>
<keyword evidence="6 9" id="KW-0472">Membrane</keyword>
<comment type="subcellular location">
    <subcellularLocation>
        <location evidence="1 9">Cell membrane</location>
        <topology evidence="1 9">Lipid-anchor</topology>
        <topology evidence="1 9">GPI-anchor</topology>
    </subcellularLocation>
</comment>
<evidence type="ECO:0000256" key="7">
    <source>
        <dbReference type="ARBA" id="ARBA00023180"/>
    </source>
</evidence>
<accession>A0A6A6J7I2</accession>
<protein>
    <recommendedName>
        <fullName evidence="9">1,3-beta-glucanosyltransferase</fullName>
        <ecNumber evidence="9">2.4.1.-</ecNumber>
    </recommendedName>
</protein>
<comment type="similarity">
    <text evidence="2 9">Belongs to the glycosyl hydrolase 72 family.</text>
</comment>
<dbReference type="GO" id="GO:0005886">
    <property type="term" value="C:plasma membrane"/>
    <property type="evidence" value="ECO:0007669"/>
    <property type="project" value="UniProtKB-SubCell"/>
</dbReference>
<dbReference type="PANTHER" id="PTHR31468:SF5">
    <property type="entry name" value="1,3-BETA-GLUCANOSYLTRANSFERASE GAS5"/>
    <property type="match status" value="1"/>
</dbReference>
<dbReference type="SUPFAM" id="SSF51445">
    <property type="entry name" value="(Trans)glycosidases"/>
    <property type="match status" value="1"/>
</dbReference>
<dbReference type="FunFam" id="3.20.20.80:FF:000032">
    <property type="entry name" value="1,3-beta-glucanosyltransferase"/>
    <property type="match status" value="1"/>
</dbReference>
<keyword evidence="3 9" id="KW-0336">GPI-anchor</keyword>
<dbReference type="GeneID" id="54546923"/>
<keyword evidence="12" id="KW-1185">Reference proteome</keyword>
<evidence type="ECO:0000256" key="10">
    <source>
        <dbReference type="SAM" id="MobiDB-lite"/>
    </source>
</evidence>
<feature type="region of interest" description="Disordered" evidence="10">
    <location>
        <begin position="332"/>
        <end position="352"/>
    </location>
</feature>
<evidence type="ECO:0000256" key="2">
    <source>
        <dbReference type="ARBA" id="ARBA00007528"/>
    </source>
</evidence>
<dbReference type="GO" id="GO:0042124">
    <property type="term" value="F:1,3-beta-glucanosyltransferase activity"/>
    <property type="evidence" value="ECO:0007669"/>
    <property type="project" value="TreeGrafter"/>
</dbReference>
<dbReference type="InterPro" id="IPR004886">
    <property type="entry name" value="Glucanosyltransferase"/>
</dbReference>
<feature type="signal peptide" evidence="9">
    <location>
        <begin position="1"/>
        <end position="20"/>
    </location>
</feature>
<keyword evidence="5 9" id="KW-0732">Signal</keyword>
<keyword evidence="4 9" id="KW-0808">Transferase</keyword>
<feature type="chain" id="PRO_5025708868" description="1,3-beta-glucanosyltransferase" evidence="9">
    <location>
        <begin position="21"/>
        <end position="446"/>
    </location>
</feature>
<dbReference type="Pfam" id="PF03198">
    <property type="entry name" value="Glyco_hydro_72"/>
    <property type="match status" value="1"/>
</dbReference>
<dbReference type="InterPro" id="IPR017853">
    <property type="entry name" value="GH"/>
</dbReference>
<evidence type="ECO:0000256" key="5">
    <source>
        <dbReference type="ARBA" id="ARBA00022729"/>
    </source>
</evidence>
<evidence type="ECO:0000256" key="6">
    <source>
        <dbReference type="ARBA" id="ARBA00023136"/>
    </source>
</evidence>
<name>A0A6A6J7I2_WESOR</name>
<dbReference type="EMBL" id="ML986520">
    <property type="protein sequence ID" value="KAF2272531.1"/>
    <property type="molecule type" value="Genomic_DNA"/>
</dbReference>
<dbReference type="GO" id="GO:0098552">
    <property type="term" value="C:side of membrane"/>
    <property type="evidence" value="ECO:0007669"/>
    <property type="project" value="UniProtKB-KW"/>
</dbReference>
<keyword evidence="7" id="KW-0325">Glycoprotein</keyword>
<gene>
    <name evidence="11" type="ORF">EI97DRAFT_208464</name>
</gene>
<dbReference type="EC" id="2.4.1.-" evidence="9"/>
<dbReference type="OrthoDB" id="421038at2759"/>
<evidence type="ECO:0000256" key="8">
    <source>
        <dbReference type="ARBA" id="ARBA00023288"/>
    </source>
</evidence>
<proteinExistence type="inferred from homology"/>
<feature type="region of interest" description="Disordered" evidence="10">
    <location>
        <begin position="367"/>
        <end position="425"/>
    </location>
</feature>
<dbReference type="RefSeq" id="XP_033650070.1">
    <property type="nucleotide sequence ID" value="XM_033793748.1"/>
</dbReference>
<keyword evidence="8 9" id="KW-0449">Lipoprotein</keyword>
<evidence type="ECO:0000256" key="9">
    <source>
        <dbReference type="RuleBase" id="RU361209"/>
    </source>
</evidence>
<dbReference type="GO" id="GO:0031505">
    <property type="term" value="P:fungal-type cell wall organization"/>
    <property type="evidence" value="ECO:0007669"/>
    <property type="project" value="TreeGrafter"/>
</dbReference>
<dbReference type="PANTHER" id="PTHR31468">
    <property type="entry name" value="1,3-BETA-GLUCANOSYLTRANSFERASE GAS1"/>
    <property type="match status" value="1"/>
</dbReference>
<organism evidence="11 12">
    <name type="scientific">Westerdykella ornata</name>
    <dbReference type="NCBI Taxonomy" id="318751"/>
    <lineage>
        <taxon>Eukaryota</taxon>
        <taxon>Fungi</taxon>
        <taxon>Dikarya</taxon>
        <taxon>Ascomycota</taxon>
        <taxon>Pezizomycotina</taxon>
        <taxon>Dothideomycetes</taxon>
        <taxon>Pleosporomycetidae</taxon>
        <taxon>Pleosporales</taxon>
        <taxon>Sporormiaceae</taxon>
        <taxon>Westerdykella</taxon>
    </lineage>
</organism>
<dbReference type="Gene3D" id="3.20.20.80">
    <property type="entry name" value="Glycosidases"/>
    <property type="match status" value="1"/>
</dbReference>
<evidence type="ECO:0000256" key="1">
    <source>
        <dbReference type="ARBA" id="ARBA00004609"/>
    </source>
</evidence>
<evidence type="ECO:0000256" key="3">
    <source>
        <dbReference type="ARBA" id="ARBA00022622"/>
    </source>
</evidence>
<comment type="function">
    <text evidence="9">Splits internally a 1,3-beta-glucan molecule and transfers the newly generated reducing end (the donor) to the non-reducing end of another 1,3-beta-glucan molecule (the acceptor) forming a 1,3-beta linkage, resulting in the elongation of 1,3-beta-glucan chains in the cell wall.</text>
</comment>